<comment type="caution">
    <text evidence="2">The sequence shown here is derived from an EMBL/GenBank/DDBJ whole genome shotgun (WGS) entry which is preliminary data.</text>
</comment>
<organism evidence="2 3">
    <name type="scientific">Cesiribacter andamanensis AMV16</name>
    <dbReference type="NCBI Taxonomy" id="1279009"/>
    <lineage>
        <taxon>Bacteria</taxon>
        <taxon>Pseudomonadati</taxon>
        <taxon>Bacteroidota</taxon>
        <taxon>Cytophagia</taxon>
        <taxon>Cytophagales</taxon>
        <taxon>Cesiribacteraceae</taxon>
        <taxon>Cesiribacter</taxon>
    </lineage>
</organism>
<dbReference type="STRING" id="1279009.ADICEAN_00323"/>
<reference evidence="2 3" key="1">
    <citation type="journal article" date="2013" name="Genome Announc.">
        <title>Draft Genome Sequence of Cesiribacter andamanensis Strain AMV16T, Isolated from a Soil Sample from a Mud Volcano in the Andaman Islands, India.</title>
        <authorList>
            <person name="Shivaji S."/>
            <person name="Ara S."/>
            <person name="Begum Z."/>
            <person name="Srinivas T.N."/>
            <person name="Singh A."/>
            <person name="Kumar Pinnaka A."/>
        </authorList>
    </citation>
    <scope>NUCLEOTIDE SEQUENCE [LARGE SCALE GENOMIC DNA]</scope>
    <source>
        <strain evidence="2 3">AMV16</strain>
    </source>
</reference>
<gene>
    <name evidence="2" type="ORF">ADICEAN_00323</name>
</gene>
<keyword evidence="1" id="KW-0732">Signal</keyword>
<keyword evidence="3" id="KW-1185">Reference proteome</keyword>
<name>M7NS89_9BACT</name>
<feature type="chain" id="PRO_5004082388" description="LemA family protein" evidence="1">
    <location>
        <begin position="20"/>
        <end position="200"/>
    </location>
</feature>
<dbReference type="eggNOG" id="ENOG5033EE3">
    <property type="taxonomic scope" value="Bacteria"/>
</dbReference>
<protein>
    <recommendedName>
        <fullName evidence="4">LemA family protein</fullName>
    </recommendedName>
</protein>
<dbReference type="SUPFAM" id="SSF140478">
    <property type="entry name" value="LemA-like"/>
    <property type="match status" value="1"/>
</dbReference>
<evidence type="ECO:0000256" key="1">
    <source>
        <dbReference type="SAM" id="SignalP"/>
    </source>
</evidence>
<accession>M7NS89</accession>
<feature type="signal peptide" evidence="1">
    <location>
        <begin position="1"/>
        <end position="19"/>
    </location>
</feature>
<evidence type="ECO:0000313" key="3">
    <source>
        <dbReference type="Proteomes" id="UP000011910"/>
    </source>
</evidence>
<sequence length="200" mass="23345">MRKAIRIFVFVLLMAAAYTACQRASEEKREDAPDSVLVIYNTLNDSVRVAWDRIVTNEEQKLSDMRRLLQEISYTPSYNQVRYDSLWAHLQQINRFRFEAETMTSRQIDQYDSAVTRLQREIVDFARTHPNFDEYALMSKLTDSISAADQRVLFLRTDYDDYARNYNDFLKGSQGTRLQSLQATDTTGTPKIRPLFSLGE</sequence>
<dbReference type="RefSeq" id="WP_009193733.1">
    <property type="nucleotide sequence ID" value="NZ_AODQ01000004.1"/>
</dbReference>
<dbReference type="OrthoDB" id="978090at2"/>
<dbReference type="EMBL" id="AODQ01000004">
    <property type="protein sequence ID" value="EMR04565.1"/>
    <property type="molecule type" value="Genomic_DNA"/>
</dbReference>
<evidence type="ECO:0000313" key="2">
    <source>
        <dbReference type="EMBL" id="EMR04565.1"/>
    </source>
</evidence>
<evidence type="ECO:0008006" key="4">
    <source>
        <dbReference type="Google" id="ProtNLM"/>
    </source>
</evidence>
<proteinExistence type="predicted"/>
<dbReference type="AlphaFoldDB" id="M7NS89"/>
<dbReference type="InterPro" id="IPR023353">
    <property type="entry name" value="LemA-like_dom_sf"/>
</dbReference>
<dbReference type="Proteomes" id="UP000011910">
    <property type="component" value="Unassembled WGS sequence"/>
</dbReference>